<name>A0A371IKW2_9FIRM</name>
<organism evidence="1 2">
    <name type="scientific">Criibacterium bergeronii</name>
    <dbReference type="NCBI Taxonomy" id="1871336"/>
    <lineage>
        <taxon>Bacteria</taxon>
        <taxon>Bacillati</taxon>
        <taxon>Bacillota</taxon>
        <taxon>Clostridia</taxon>
        <taxon>Peptostreptococcales</taxon>
        <taxon>Filifactoraceae</taxon>
        <taxon>Criibacterium</taxon>
    </lineage>
</organism>
<evidence type="ECO:0000313" key="1">
    <source>
        <dbReference type="EMBL" id="RDY21132.1"/>
    </source>
</evidence>
<proteinExistence type="predicted"/>
<comment type="caution">
    <text evidence="1">The sequence shown here is derived from an EMBL/GenBank/DDBJ whole genome shotgun (WGS) entry which is preliminary data.</text>
</comment>
<dbReference type="Proteomes" id="UP000093352">
    <property type="component" value="Unassembled WGS sequence"/>
</dbReference>
<sequence length="258" mass="31454">MDYKSDYILHTEFEIINKFLRKKYNRSLLENKHLIEFTESCILLLLSLKFWEKKLEETYKDKADTIKYIQEMISDLLNIMILTPLEMKIPALFLIRRLQELSLKYIYFFDHQIECIKKEEDENYKTIKNLQEIKEYIKNYPFSNKYNIDKSKLENLITNIIKNWDNSYKEMSNYVHASNTSYFDKVNYLNDFKFEDKDIIFINNHIKNISSVVNSLFIIFHFKDYVRFADYPEKCMIRSSIESELNYKKKIIDIFKEI</sequence>
<evidence type="ECO:0000313" key="2">
    <source>
        <dbReference type="Proteomes" id="UP000093352"/>
    </source>
</evidence>
<gene>
    <name evidence="1" type="ORF">BBG48_006285</name>
</gene>
<reference evidence="1 2" key="1">
    <citation type="journal article" date="2016" name="Genome Announc.">
        <title>Draft Genome Sequence of Criibacterium bergeronii gen. nov., sp. nov., Strain CCRI-22567T, Isolated from a Vaginal Sample from a Woman with Bacterial Vaginosis.</title>
        <authorList>
            <person name="Maheux A.F."/>
            <person name="Berube E."/>
            <person name="Boudreau D.K."/>
            <person name="Raymond F."/>
            <person name="Corbeil J."/>
            <person name="Roy P.H."/>
            <person name="Boissinot M."/>
            <person name="Omar R.F."/>
        </authorList>
    </citation>
    <scope>NUCLEOTIDE SEQUENCE [LARGE SCALE GENOMIC DNA]</scope>
    <source>
        <strain evidence="1 2">CCRI-22567</strain>
    </source>
</reference>
<accession>A0A371IKW2</accession>
<dbReference type="STRING" id="1871336.BBG48_04650"/>
<protein>
    <submittedName>
        <fullName evidence="1">Uncharacterized protein</fullName>
    </submittedName>
</protein>
<dbReference type="RefSeq" id="WP_068913906.1">
    <property type="nucleotide sequence ID" value="NZ_MBEW02000011.1"/>
</dbReference>
<dbReference type="EMBL" id="MBEW02000011">
    <property type="protein sequence ID" value="RDY21132.1"/>
    <property type="molecule type" value="Genomic_DNA"/>
</dbReference>
<keyword evidence="2" id="KW-1185">Reference proteome</keyword>
<dbReference type="AlphaFoldDB" id="A0A371IKW2"/>